<evidence type="ECO:0000256" key="1">
    <source>
        <dbReference type="ARBA" id="ARBA00022801"/>
    </source>
</evidence>
<keyword evidence="1 3" id="KW-0378">Hydrolase</keyword>
<accession>A0A7V2WL07</accession>
<protein>
    <submittedName>
        <fullName evidence="3">Carbon-nitrogen hydrolase family protein</fullName>
    </submittedName>
</protein>
<evidence type="ECO:0000259" key="2">
    <source>
        <dbReference type="PROSITE" id="PS50263"/>
    </source>
</evidence>
<dbReference type="Gene3D" id="3.60.110.10">
    <property type="entry name" value="Carbon-nitrogen hydrolase"/>
    <property type="match status" value="1"/>
</dbReference>
<dbReference type="PROSITE" id="PS50263">
    <property type="entry name" value="CN_HYDROLASE"/>
    <property type="match status" value="1"/>
</dbReference>
<dbReference type="GO" id="GO:0050126">
    <property type="term" value="F:N-carbamoylputrescine amidase activity"/>
    <property type="evidence" value="ECO:0007669"/>
    <property type="project" value="TreeGrafter"/>
</dbReference>
<comment type="caution">
    <text evidence="3">The sequence shown here is derived from an EMBL/GenBank/DDBJ whole genome shotgun (WGS) entry which is preliminary data.</text>
</comment>
<dbReference type="PANTHER" id="PTHR43674:SF2">
    <property type="entry name" value="BETA-UREIDOPROPIONASE"/>
    <property type="match status" value="1"/>
</dbReference>
<dbReference type="InterPro" id="IPR003010">
    <property type="entry name" value="C-N_Hydrolase"/>
</dbReference>
<dbReference type="Proteomes" id="UP000885722">
    <property type="component" value="Unassembled WGS sequence"/>
</dbReference>
<feature type="domain" description="CN hydrolase" evidence="2">
    <location>
        <begin position="5"/>
        <end position="234"/>
    </location>
</feature>
<dbReference type="InterPro" id="IPR036526">
    <property type="entry name" value="C-N_Hydrolase_sf"/>
</dbReference>
<dbReference type="InterPro" id="IPR050345">
    <property type="entry name" value="Aliph_Amidase/BUP"/>
</dbReference>
<dbReference type="PANTHER" id="PTHR43674">
    <property type="entry name" value="NITRILASE C965.09-RELATED"/>
    <property type="match status" value="1"/>
</dbReference>
<gene>
    <name evidence="3" type="ORF">ENJ74_00525</name>
</gene>
<reference evidence="3" key="1">
    <citation type="journal article" date="2020" name="mSystems">
        <title>Genome- and Community-Level Interaction Insights into Carbon Utilization and Element Cycling Functions of Hydrothermarchaeota in Hydrothermal Sediment.</title>
        <authorList>
            <person name="Zhou Z."/>
            <person name="Liu Y."/>
            <person name="Xu W."/>
            <person name="Pan J."/>
            <person name="Luo Z.H."/>
            <person name="Li M."/>
        </authorList>
    </citation>
    <scope>NUCLEOTIDE SEQUENCE [LARGE SCALE GENOMIC DNA]</scope>
    <source>
        <strain evidence="3">HyVt-513</strain>
    </source>
</reference>
<sequence>MGKNLQCTLLQLENQVPYRRNLEKILSALEEESSKLIVAPEVCLTDYDYEHLEAAVAFGEAAERILCEKVGEKILVLTRLVKRPGGYANEAIVIHDHRVVHRQAKHKLFLLGEEDRYLIPGDLEEIRPFEIDGVRYGLMICFELRFKELWKRLEGCDVILLPSQWGLPRKRHLEILARALGVMNQCYVLVADSAREDMARSSLIASPDGGLVLEDLAERIRGELDLSLVKKIRRYIRMA</sequence>
<proteinExistence type="predicted"/>
<dbReference type="EMBL" id="DRNO01000035">
    <property type="protein sequence ID" value="HFC03330.1"/>
    <property type="molecule type" value="Genomic_DNA"/>
</dbReference>
<dbReference type="SUPFAM" id="SSF56317">
    <property type="entry name" value="Carbon-nitrogen hydrolase"/>
    <property type="match status" value="1"/>
</dbReference>
<evidence type="ECO:0000313" key="3">
    <source>
        <dbReference type="EMBL" id="HFC03330.1"/>
    </source>
</evidence>
<dbReference type="GO" id="GO:0033388">
    <property type="term" value="P:putrescine biosynthetic process from arginine"/>
    <property type="evidence" value="ECO:0007669"/>
    <property type="project" value="TreeGrafter"/>
</dbReference>
<dbReference type="AlphaFoldDB" id="A0A7V2WL07"/>
<organism evidence="3">
    <name type="scientific">Nitratifractor salsuginis</name>
    <dbReference type="NCBI Taxonomy" id="269261"/>
    <lineage>
        <taxon>Bacteria</taxon>
        <taxon>Pseudomonadati</taxon>
        <taxon>Campylobacterota</taxon>
        <taxon>Epsilonproteobacteria</taxon>
        <taxon>Campylobacterales</taxon>
        <taxon>Sulfurovaceae</taxon>
        <taxon>Nitratifractor</taxon>
    </lineage>
</organism>
<dbReference type="CDD" id="cd07197">
    <property type="entry name" value="nitrilase"/>
    <property type="match status" value="1"/>
</dbReference>
<dbReference type="Pfam" id="PF00795">
    <property type="entry name" value="CN_hydrolase"/>
    <property type="match status" value="1"/>
</dbReference>
<name>A0A7V2WL07_9BACT</name>